<organism evidence="1 2">
    <name type="scientific">Paractinoplanes pyxinae</name>
    <dbReference type="NCBI Taxonomy" id="2997416"/>
    <lineage>
        <taxon>Bacteria</taxon>
        <taxon>Bacillati</taxon>
        <taxon>Actinomycetota</taxon>
        <taxon>Actinomycetes</taxon>
        <taxon>Micromonosporales</taxon>
        <taxon>Micromonosporaceae</taxon>
        <taxon>Paractinoplanes</taxon>
    </lineage>
</organism>
<sequence length="191" mass="21668">MPDYPPEVRNRFVGDSKPGLVGETPQRWLAPVVIEDYDPAWAERYAQVRAGIVSALGPRVLAIEHVGSTSVPGLAAKPIIDVDLLVNDSADEDSYVPGLEPLGYRLLLREPWWHGHRMLIGGDEDIHLHVWSGDAPEPVRHRLFRDWLRTHPEDRDLYATTKRRLADDRSPDYTMAKSDVIDQIFARIFAD</sequence>
<dbReference type="InterPro" id="IPR007344">
    <property type="entry name" value="GrpB/CoaE"/>
</dbReference>
<protein>
    <submittedName>
        <fullName evidence="1">GrpB family protein</fullName>
    </submittedName>
</protein>
<accession>A0ABT4AY95</accession>
<dbReference type="RefSeq" id="WP_267563295.1">
    <property type="nucleotide sequence ID" value="NZ_JAPNTZ010000005.1"/>
</dbReference>
<dbReference type="EMBL" id="JAPNTZ010000005">
    <property type="protein sequence ID" value="MCY1139184.1"/>
    <property type="molecule type" value="Genomic_DNA"/>
</dbReference>
<proteinExistence type="predicted"/>
<dbReference type="Gene3D" id="3.30.460.10">
    <property type="entry name" value="Beta Polymerase, domain 2"/>
    <property type="match status" value="1"/>
</dbReference>
<evidence type="ECO:0000313" key="1">
    <source>
        <dbReference type="EMBL" id="MCY1139184.1"/>
    </source>
</evidence>
<evidence type="ECO:0000313" key="2">
    <source>
        <dbReference type="Proteomes" id="UP001151002"/>
    </source>
</evidence>
<name>A0ABT4AY95_9ACTN</name>
<dbReference type="PANTHER" id="PTHR34822">
    <property type="entry name" value="GRPB DOMAIN PROTEIN (AFU_ORTHOLOGUE AFUA_1G01530)"/>
    <property type="match status" value="1"/>
</dbReference>
<dbReference type="PANTHER" id="PTHR34822:SF1">
    <property type="entry name" value="GRPB FAMILY PROTEIN"/>
    <property type="match status" value="1"/>
</dbReference>
<reference evidence="1" key="1">
    <citation type="submission" date="2022-11" db="EMBL/GenBank/DDBJ databases">
        <authorList>
            <person name="Somphong A."/>
            <person name="Phongsopitanun W."/>
        </authorList>
    </citation>
    <scope>NUCLEOTIDE SEQUENCE</scope>
    <source>
        <strain evidence="1">Pm04-4</strain>
    </source>
</reference>
<dbReference type="Pfam" id="PF04229">
    <property type="entry name" value="GrpB"/>
    <property type="match status" value="1"/>
</dbReference>
<dbReference type="Proteomes" id="UP001151002">
    <property type="component" value="Unassembled WGS sequence"/>
</dbReference>
<gene>
    <name evidence="1" type="ORF">OWR29_14390</name>
</gene>
<keyword evidence="2" id="KW-1185">Reference proteome</keyword>
<comment type="caution">
    <text evidence="1">The sequence shown here is derived from an EMBL/GenBank/DDBJ whole genome shotgun (WGS) entry which is preliminary data.</text>
</comment>
<dbReference type="InterPro" id="IPR043519">
    <property type="entry name" value="NT_sf"/>
</dbReference>
<dbReference type="SUPFAM" id="SSF81301">
    <property type="entry name" value="Nucleotidyltransferase"/>
    <property type="match status" value="1"/>
</dbReference>